<name>A0ABY5IPJ6_9FLAO</name>
<protein>
    <recommendedName>
        <fullName evidence="3">Lipoprotein</fullName>
    </recommendedName>
</protein>
<dbReference type="RefSeq" id="WP_256550242.1">
    <property type="nucleotide sequence ID" value="NZ_CP101751.1"/>
</dbReference>
<reference evidence="1" key="1">
    <citation type="submission" date="2022-07" db="EMBL/GenBank/DDBJ databases">
        <title>Isolation, identification, and degradation of a PFOSA degrading strain from sewage treatment plant.</title>
        <authorList>
            <person name="Zhang L."/>
            <person name="Huo Y."/>
        </authorList>
    </citation>
    <scope>NUCLEOTIDE SEQUENCE</scope>
    <source>
        <strain evidence="1">C1</strain>
    </source>
</reference>
<accession>A0ABY5IPJ6</accession>
<sequence length="222" mass="25896">MKNSCLLLFIFTILISCKKDTEKTESVSVPDITIQKTDTIVKKESTALKSVYDADTIALESILINNHKMLLSIDEFNTIYKNTIDSTKSEFWECGNPFEWLDEQWMKKTYGKEMENYDGEITTIYSKGNQFSSNTHLVLLDQTLMKHNALKIISYDILLDQNTTWEAFKKMFPKAESLRKNLASDEFKVLIPFLRSTYSDSLLEFHFKNGKLNSFIIWWNMC</sequence>
<dbReference type="EMBL" id="CP101751">
    <property type="protein sequence ID" value="UUC44564.1"/>
    <property type="molecule type" value="Genomic_DNA"/>
</dbReference>
<gene>
    <name evidence="1" type="ORF">NOX80_13090</name>
</gene>
<evidence type="ECO:0000313" key="1">
    <source>
        <dbReference type="EMBL" id="UUC44564.1"/>
    </source>
</evidence>
<dbReference type="Proteomes" id="UP001059844">
    <property type="component" value="Chromosome"/>
</dbReference>
<evidence type="ECO:0000313" key="2">
    <source>
        <dbReference type="Proteomes" id="UP001059844"/>
    </source>
</evidence>
<keyword evidence="2" id="KW-1185">Reference proteome</keyword>
<evidence type="ECO:0008006" key="3">
    <source>
        <dbReference type="Google" id="ProtNLM"/>
    </source>
</evidence>
<proteinExistence type="predicted"/>
<organism evidence="1 2">
    <name type="scientific">Flavobacterium cerinum</name>
    <dbReference type="NCBI Taxonomy" id="2502784"/>
    <lineage>
        <taxon>Bacteria</taxon>
        <taxon>Pseudomonadati</taxon>
        <taxon>Bacteroidota</taxon>
        <taxon>Flavobacteriia</taxon>
        <taxon>Flavobacteriales</taxon>
        <taxon>Flavobacteriaceae</taxon>
        <taxon>Flavobacterium</taxon>
    </lineage>
</organism>
<dbReference type="PROSITE" id="PS51257">
    <property type="entry name" value="PROKAR_LIPOPROTEIN"/>
    <property type="match status" value="1"/>
</dbReference>